<evidence type="ECO:0000313" key="2">
    <source>
        <dbReference type="Proteomes" id="UP000821845"/>
    </source>
</evidence>
<gene>
    <name evidence="1" type="ORF">HPB50_024018</name>
</gene>
<name>A0ACB7T1A2_HYAAI</name>
<accession>A0ACB7T1A2</accession>
<protein>
    <submittedName>
        <fullName evidence="1">Uncharacterized protein</fullName>
    </submittedName>
</protein>
<keyword evidence="2" id="KW-1185">Reference proteome</keyword>
<dbReference type="EMBL" id="CM023482">
    <property type="protein sequence ID" value="KAH6940016.1"/>
    <property type="molecule type" value="Genomic_DNA"/>
</dbReference>
<evidence type="ECO:0000313" key="1">
    <source>
        <dbReference type="EMBL" id="KAH6940016.1"/>
    </source>
</evidence>
<organism evidence="1 2">
    <name type="scientific">Hyalomma asiaticum</name>
    <name type="common">Tick</name>
    <dbReference type="NCBI Taxonomy" id="266040"/>
    <lineage>
        <taxon>Eukaryota</taxon>
        <taxon>Metazoa</taxon>
        <taxon>Ecdysozoa</taxon>
        <taxon>Arthropoda</taxon>
        <taxon>Chelicerata</taxon>
        <taxon>Arachnida</taxon>
        <taxon>Acari</taxon>
        <taxon>Parasitiformes</taxon>
        <taxon>Ixodida</taxon>
        <taxon>Ixodoidea</taxon>
        <taxon>Ixodidae</taxon>
        <taxon>Hyalomminae</taxon>
        <taxon>Hyalomma</taxon>
    </lineage>
</organism>
<reference evidence="1" key="1">
    <citation type="submission" date="2020-05" db="EMBL/GenBank/DDBJ databases">
        <title>Large-scale comparative analyses of tick genomes elucidate their genetic diversity and vector capacities.</title>
        <authorList>
            <person name="Jia N."/>
            <person name="Wang J."/>
            <person name="Shi W."/>
            <person name="Du L."/>
            <person name="Sun Y."/>
            <person name="Zhan W."/>
            <person name="Jiang J."/>
            <person name="Wang Q."/>
            <person name="Zhang B."/>
            <person name="Ji P."/>
            <person name="Sakyi L.B."/>
            <person name="Cui X."/>
            <person name="Yuan T."/>
            <person name="Jiang B."/>
            <person name="Yang W."/>
            <person name="Lam T.T.-Y."/>
            <person name="Chang Q."/>
            <person name="Ding S."/>
            <person name="Wang X."/>
            <person name="Zhu J."/>
            <person name="Ruan X."/>
            <person name="Zhao L."/>
            <person name="Wei J."/>
            <person name="Que T."/>
            <person name="Du C."/>
            <person name="Cheng J."/>
            <person name="Dai P."/>
            <person name="Han X."/>
            <person name="Huang E."/>
            <person name="Gao Y."/>
            <person name="Liu J."/>
            <person name="Shao H."/>
            <person name="Ye R."/>
            <person name="Li L."/>
            <person name="Wei W."/>
            <person name="Wang X."/>
            <person name="Wang C."/>
            <person name="Yang T."/>
            <person name="Huo Q."/>
            <person name="Li W."/>
            <person name="Guo W."/>
            <person name="Chen H."/>
            <person name="Zhou L."/>
            <person name="Ni X."/>
            <person name="Tian J."/>
            <person name="Zhou Y."/>
            <person name="Sheng Y."/>
            <person name="Liu T."/>
            <person name="Pan Y."/>
            <person name="Xia L."/>
            <person name="Li J."/>
            <person name="Zhao F."/>
            <person name="Cao W."/>
        </authorList>
    </citation>
    <scope>NUCLEOTIDE SEQUENCE</scope>
    <source>
        <strain evidence="1">Hyas-2018</strain>
    </source>
</reference>
<dbReference type="Proteomes" id="UP000821845">
    <property type="component" value="Chromosome 2"/>
</dbReference>
<sequence>MERTCWQRRRSNELRSWLPRVMVEQPRRRHPTEEDYFADSEMADEHEGRRRHRHAEQGPPDGCILNEFPHTSRSRTVVSVFTLLLVFILYQLFFA</sequence>
<comment type="caution">
    <text evidence="1">The sequence shown here is derived from an EMBL/GenBank/DDBJ whole genome shotgun (WGS) entry which is preliminary data.</text>
</comment>
<proteinExistence type="predicted"/>